<accession>A0ABN7QTC1</accession>
<organism evidence="4 5">
    <name type="scientific">Paraburkholderia gardini</name>
    <dbReference type="NCBI Taxonomy" id="2823469"/>
    <lineage>
        <taxon>Bacteria</taxon>
        <taxon>Pseudomonadati</taxon>
        <taxon>Pseudomonadota</taxon>
        <taxon>Betaproteobacteria</taxon>
        <taxon>Burkholderiales</taxon>
        <taxon>Burkholderiaceae</taxon>
        <taxon>Paraburkholderia</taxon>
    </lineage>
</organism>
<comment type="caution">
    <text evidence="4">The sequence shown here is derived from an EMBL/GenBank/DDBJ whole genome shotgun (WGS) entry which is preliminary data.</text>
</comment>
<dbReference type="Proteomes" id="UP000789752">
    <property type="component" value="Unassembled WGS sequence"/>
</dbReference>
<evidence type="ECO:0000313" key="5">
    <source>
        <dbReference type="Proteomes" id="UP000789752"/>
    </source>
</evidence>
<evidence type="ECO:0000313" key="4">
    <source>
        <dbReference type="EMBL" id="CAG4922168.1"/>
    </source>
</evidence>
<evidence type="ECO:0000256" key="2">
    <source>
        <dbReference type="ARBA" id="ARBA00022908"/>
    </source>
</evidence>
<evidence type="ECO:0000259" key="3">
    <source>
        <dbReference type="Pfam" id="PF09003"/>
    </source>
</evidence>
<proteinExistence type="inferred from homology"/>
<sequence>MTAFCRSEGPLQVGSVSSLMQEAATVSNRSPAPRATNPTINMAARPRIRRRANWPDNLHEPRPGYYTWRDPRDGKTHIPGRIDLSLAIFEAQEVNRRQS</sequence>
<gene>
    <name evidence="4" type="ORF">R54767_04866</name>
</gene>
<evidence type="ECO:0000256" key="1">
    <source>
        <dbReference type="ARBA" id="ARBA00008857"/>
    </source>
</evidence>
<keyword evidence="5" id="KW-1185">Reference proteome</keyword>
<keyword evidence="2" id="KW-0229">DNA integration</keyword>
<dbReference type="SUPFAM" id="SSF54171">
    <property type="entry name" value="DNA-binding domain"/>
    <property type="match status" value="1"/>
</dbReference>
<dbReference type="Pfam" id="PF09003">
    <property type="entry name" value="Arm-DNA-bind_1"/>
    <property type="match status" value="1"/>
</dbReference>
<protein>
    <recommendedName>
        <fullName evidence="3">Integrase lambda-type N-terminal DNA-binding domain-containing protein</fullName>
    </recommendedName>
</protein>
<comment type="similarity">
    <text evidence="1">Belongs to the 'phage' integrase family.</text>
</comment>
<name>A0ABN7QTC1_9BURK</name>
<reference evidence="4 5" key="1">
    <citation type="submission" date="2021-04" db="EMBL/GenBank/DDBJ databases">
        <authorList>
            <person name="Vanwijnsberghe S."/>
        </authorList>
    </citation>
    <scope>NUCLEOTIDE SEQUENCE [LARGE SCALE GENOMIC DNA]</scope>
    <source>
        <strain evidence="4 5">LMG 32171</strain>
    </source>
</reference>
<dbReference type="InterPro" id="IPR015094">
    <property type="entry name" value="Integrase_lambda-typ_DNA-bd_N"/>
</dbReference>
<dbReference type="EMBL" id="CAJQYY010000038">
    <property type="protein sequence ID" value="CAG4922168.1"/>
    <property type="molecule type" value="Genomic_DNA"/>
</dbReference>
<dbReference type="Gene3D" id="3.30.160.60">
    <property type="entry name" value="Classic Zinc Finger"/>
    <property type="match status" value="1"/>
</dbReference>
<feature type="domain" description="Integrase lambda-type N-terminal DNA-binding" evidence="3">
    <location>
        <begin position="42"/>
        <end position="96"/>
    </location>
</feature>
<dbReference type="InterPro" id="IPR016177">
    <property type="entry name" value="DNA-bd_dom_sf"/>
</dbReference>